<feature type="transmembrane region" description="Helical" evidence="4">
    <location>
        <begin position="323"/>
        <end position="341"/>
    </location>
</feature>
<keyword evidence="1 4" id="KW-0812">Transmembrane</keyword>
<dbReference type="PANTHER" id="PTHR23518">
    <property type="entry name" value="C-METHYLTRANSFERASE"/>
    <property type="match status" value="1"/>
</dbReference>
<comment type="caution">
    <text evidence="6">The sequence shown here is derived from an EMBL/GenBank/DDBJ whole genome shotgun (WGS) entry which is preliminary data.</text>
</comment>
<accession>A0ABU6K780</accession>
<feature type="transmembrane region" description="Helical" evidence="4">
    <location>
        <begin position="185"/>
        <end position="205"/>
    </location>
</feature>
<dbReference type="Gene3D" id="1.20.1250.20">
    <property type="entry name" value="MFS general substrate transporter like domains"/>
    <property type="match status" value="2"/>
</dbReference>
<feature type="transmembrane region" description="Helical" evidence="4">
    <location>
        <begin position="265"/>
        <end position="286"/>
    </location>
</feature>
<feature type="transmembrane region" description="Helical" evidence="4">
    <location>
        <begin position="211"/>
        <end position="231"/>
    </location>
</feature>
<dbReference type="Proteomes" id="UP001331561">
    <property type="component" value="Unassembled WGS sequence"/>
</dbReference>
<keyword evidence="2 4" id="KW-1133">Transmembrane helix</keyword>
<gene>
    <name evidence="6" type="ORF">VVD49_17625</name>
</gene>
<feature type="transmembrane region" description="Helical" evidence="4">
    <location>
        <begin position="347"/>
        <end position="370"/>
    </location>
</feature>
<dbReference type="SUPFAM" id="SSF103473">
    <property type="entry name" value="MFS general substrate transporter"/>
    <property type="match status" value="1"/>
</dbReference>
<evidence type="ECO:0000313" key="6">
    <source>
        <dbReference type="EMBL" id="MEC5387556.1"/>
    </source>
</evidence>
<feature type="transmembrane region" description="Helical" evidence="4">
    <location>
        <begin position="409"/>
        <end position="429"/>
    </location>
</feature>
<dbReference type="PROSITE" id="PS50850">
    <property type="entry name" value="MFS"/>
    <property type="match status" value="1"/>
</dbReference>
<evidence type="ECO:0000256" key="3">
    <source>
        <dbReference type="ARBA" id="ARBA00023136"/>
    </source>
</evidence>
<keyword evidence="7" id="KW-1185">Reference proteome</keyword>
<protein>
    <submittedName>
        <fullName evidence="6">MFS transporter</fullName>
    </submittedName>
</protein>
<feature type="transmembrane region" description="Helical" evidence="4">
    <location>
        <begin position="292"/>
        <end position="311"/>
    </location>
</feature>
<evidence type="ECO:0000256" key="2">
    <source>
        <dbReference type="ARBA" id="ARBA00022989"/>
    </source>
</evidence>
<keyword evidence="3 4" id="KW-0472">Membrane</keyword>
<feature type="transmembrane region" description="Helical" evidence="4">
    <location>
        <begin position="382"/>
        <end position="403"/>
    </location>
</feature>
<dbReference type="RefSeq" id="WP_327600524.1">
    <property type="nucleotide sequence ID" value="NZ_JAYXHS010000003.1"/>
</dbReference>
<name>A0ABU6K780_9RHOO</name>
<sequence length="437" mass="45799">MLPRAHCAEYGTRHRAGAKPATGFPSTALRHATTMTSRTALARPPFFERHKFLLLFALLSTLMGTSVGMAKVATSLYALHLQTPAALLGFIASAQMVGVLFMSLPIGFLVDQWGPRKLFTLGTVVAGLIYVVLPLVASPWFLLACTAAISFFMPFRFVSLNTVFMQQLETVGEARAGWYRGTHMTGMFLLGPVIAAGAVTALGFAGTYWSIAALFALTILVCPIVFGPYAVQAKGGARLTPRAVIAQLGLLGSERELRTACLIEFFGQGCNAFYSFFIVIIAINGLHLDAAAATRLIGIEGLTFIAALFSLGSAMARIGAQRGYVLSLSLAALASALLGFGHASWALLGGGALLGLALGTLQIINLTRFARIGARLGRGKIAGLNALAGPAGSFTGSLLGGALGELLGLQSVFLVFAGGFAVLATRFALRDRHAVTA</sequence>
<organism evidence="6 7">
    <name type="scientific">Uliginosibacterium silvisoli</name>
    <dbReference type="NCBI Taxonomy" id="3114758"/>
    <lineage>
        <taxon>Bacteria</taxon>
        <taxon>Pseudomonadati</taxon>
        <taxon>Pseudomonadota</taxon>
        <taxon>Betaproteobacteria</taxon>
        <taxon>Rhodocyclales</taxon>
        <taxon>Zoogloeaceae</taxon>
        <taxon>Uliginosibacterium</taxon>
    </lineage>
</organism>
<dbReference type="InterPro" id="IPR011701">
    <property type="entry name" value="MFS"/>
</dbReference>
<feature type="transmembrane region" description="Helical" evidence="4">
    <location>
        <begin position="118"/>
        <end position="135"/>
    </location>
</feature>
<dbReference type="InterPro" id="IPR036259">
    <property type="entry name" value="MFS_trans_sf"/>
</dbReference>
<feature type="transmembrane region" description="Helical" evidence="4">
    <location>
        <begin position="85"/>
        <end position="106"/>
    </location>
</feature>
<dbReference type="PANTHER" id="PTHR23518:SF2">
    <property type="entry name" value="MAJOR FACILITATOR SUPERFAMILY TRANSPORTER"/>
    <property type="match status" value="1"/>
</dbReference>
<dbReference type="EMBL" id="JAYXHS010000003">
    <property type="protein sequence ID" value="MEC5387556.1"/>
    <property type="molecule type" value="Genomic_DNA"/>
</dbReference>
<feature type="transmembrane region" description="Helical" evidence="4">
    <location>
        <begin position="52"/>
        <end position="79"/>
    </location>
</feature>
<evidence type="ECO:0000256" key="4">
    <source>
        <dbReference type="SAM" id="Phobius"/>
    </source>
</evidence>
<dbReference type="Pfam" id="PF07690">
    <property type="entry name" value="MFS_1"/>
    <property type="match status" value="1"/>
</dbReference>
<evidence type="ECO:0000259" key="5">
    <source>
        <dbReference type="PROSITE" id="PS50850"/>
    </source>
</evidence>
<feature type="transmembrane region" description="Helical" evidence="4">
    <location>
        <begin position="141"/>
        <end position="164"/>
    </location>
</feature>
<reference evidence="6 7" key="1">
    <citation type="submission" date="2024-01" db="EMBL/GenBank/DDBJ databases">
        <title>Uliginosibacterium soil sp. nov.</title>
        <authorList>
            <person name="Lv Y."/>
        </authorList>
    </citation>
    <scope>NUCLEOTIDE SEQUENCE [LARGE SCALE GENOMIC DNA]</scope>
    <source>
        <strain evidence="6 7">H3</strain>
    </source>
</reference>
<feature type="domain" description="Major facilitator superfamily (MFS) profile" evidence="5">
    <location>
        <begin position="242"/>
        <end position="437"/>
    </location>
</feature>
<evidence type="ECO:0000256" key="1">
    <source>
        <dbReference type="ARBA" id="ARBA00022692"/>
    </source>
</evidence>
<proteinExistence type="predicted"/>
<dbReference type="InterPro" id="IPR020846">
    <property type="entry name" value="MFS_dom"/>
</dbReference>
<evidence type="ECO:0000313" key="7">
    <source>
        <dbReference type="Proteomes" id="UP001331561"/>
    </source>
</evidence>